<keyword evidence="7" id="KW-0675">Receptor</keyword>
<dbReference type="Pfam" id="PF22540">
    <property type="entry name" value="RET_CRD"/>
    <property type="match status" value="1"/>
</dbReference>
<dbReference type="InterPro" id="IPR020635">
    <property type="entry name" value="Tyr_kinase_cat_dom"/>
</dbReference>
<organism evidence="7 8">
    <name type="scientific">Caerostris darwini</name>
    <dbReference type="NCBI Taxonomy" id="1538125"/>
    <lineage>
        <taxon>Eukaryota</taxon>
        <taxon>Metazoa</taxon>
        <taxon>Ecdysozoa</taxon>
        <taxon>Arthropoda</taxon>
        <taxon>Chelicerata</taxon>
        <taxon>Arachnida</taxon>
        <taxon>Araneae</taxon>
        <taxon>Araneomorphae</taxon>
        <taxon>Entelegynae</taxon>
        <taxon>Araneoidea</taxon>
        <taxon>Araneidae</taxon>
        <taxon>Caerostris</taxon>
    </lineage>
</organism>
<reference evidence="7 8" key="1">
    <citation type="submission" date="2021-06" db="EMBL/GenBank/DDBJ databases">
        <title>Caerostris darwini draft genome.</title>
        <authorList>
            <person name="Kono N."/>
            <person name="Arakawa K."/>
        </authorList>
    </citation>
    <scope>NUCLEOTIDE SEQUENCE [LARGE SCALE GENOMIC DNA]</scope>
</reference>
<dbReference type="EMBL" id="BPLQ01013939">
    <property type="protein sequence ID" value="GIY75971.1"/>
    <property type="molecule type" value="Genomic_DNA"/>
</dbReference>
<evidence type="ECO:0000313" key="8">
    <source>
        <dbReference type="Proteomes" id="UP001054837"/>
    </source>
</evidence>
<dbReference type="Pfam" id="PF07714">
    <property type="entry name" value="PK_Tyr_Ser-Thr"/>
    <property type="match status" value="1"/>
</dbReference>
<accession>A0AAV4W093</accession>
<proteinExistence type="predicted"/>
<keyword evidence="7" id="KW-0808">Transferase</keyword>
<keyword evidence="4" id="KW-1133">Transmembrane helix</keyword>
<feature type="transmembrane region" description="Helical" evidence="4">
    <location>
        <begin position="414"/>
        <end position="434"/>
    </location>
</feature>
<dbReference type="GO" id="GO:0004714">
    <property type="term" value="F:transmembrane receptor protein tyrosine kinase activity"/>
    <property type="evidence" value="ECO:0007669"/>
    <property type="project" value="UniProtKB-EC"/>
</dbReference>
<comment type="subcellular location">
    <subcellularLocation>
        <location evidence="1">Membrane</location>
        <topology evidence="1">Single-pass membrane protein</topology>
    </subcellularLocation>
</comment>
<dbReference type="PROSITE" id="PS50011">
    <property type="entry name" value="PROTEIN_KINASE_DOM"/>
    <property type="match status" value="1"/>
</dbReference>
<dbReference type="Gene3D" id="3.30.200.20">
    <property type="entry name" value="Phosphorylase Kinase, domain 1"/>
    <property type="match status" value="1"/>
</dbReference>
<dbReference type="InterPro" id="IPR001245">
    <property type="entry name" value="Ser-Thr/Tyr_kinase_cat_dom"/>
</dbReference>
<evidence type="ECO:0000259" key="6">
    <source>
        <dbReference type="PROSITE" id="PS50011"/>
    </source>
</evidence>
<dbReference type="GO" id="GO:0007169">
    <property type="term" value="P:cell surface receptor protein tyrosine kinase signaling pathway"/>
    <property type="evidence" value="ECO:0007669"/>
    <property type="project" value="TreeGrafter"/>
</dbReference>
<dbReference type="PANTHER" id="PTHR24416">
    <property type="entry name" value="TYROSINE-PROTEIN KINASE RECEPTOR"/>
    <property type="match status" value="1"/>
</dbReference>
<dbReference type="GO" id="GO:0005524">
    <property type="term" value="F:ATP binding"/>
    <property type="evidence" value="ECO:0007669"/>
    <property type="project" value="UniProtKB-UniRule"/>
</dbReference>
<dbReference type="Proteomes" id="UP001054837">
    <property type="component" value="Unassembled WGS sequence"/>
</dbReference>
<feature type="binding site" evidence="3">
    <location>
        <position position="532"/>
    </location>
    <ligand>
        <name>ATP</name>
        <dbReference type="ChEBI" id="CHEBI:30616"/>
    </ligand>
</feature>
<feature type="signal peptide" evidence="5">
    <location>
        <begin position="1"/>
        <end position="23"/>
    </location>
</feature>
<evidence type="ECO:0000256" key="1">
    <source>
        <dbReference type="ARBA" id="ARBA00004167"/>
    </source>
</evidence>
<dbReference type="PROSITE" id="PS00107">
    <property type="entry name" value="PROTEIN_KINASE_ATP"/>
    <property type="match status" value="1"/>
</dbReference>
<name>A0AAV4W093_9ARAC</name>
<evidence type="ECO:0000256" key="5">
    <source>
        <dbReference type="SAM" id="SignalP"/>
    </source>
</evidence>
<feature type="chain" id="PRO_5043708300" evidence="5">
    <location>
        <begin position="24"/>
        <end position="723"/>
    </location>
</feature>
<dbReference type="Gene3D" id="1.10.510.10">
    <property type="entry name" value="Transferase(Phosphotransferase) domain 1"/>
    <property type="match status" value="1"/>
</dbReference>
<keyword evidence="4" id="KW-0472">Membrane</keyword>
<protein>
    <submittedName>
        <fullName evidence="7">Proto-oncogene tyrosine-protein kinase receptor Ret</fullName>
    </submittedName>
</protein>
<dbReference type="PROSITE" id="PS00109">
    <property type="entry name" value="PROTEIN_KINASE_TYR"/>
    <property type="match status" value="1"/>
</dbReference>
<keyword evidence="5" id="KW-0732">Signal</keyword>
<keyword evidence="8" id="KW-1185">Reference proteome</keyword>
<evidence type="ECO:0000256" key="3">
    <source>
        <dbReference type="PROSITE-ProRule" id="PRU10141"/>
    </source>
</evidence>
<dbReference type="AlphaFoldDB" id="A0AAV4W093"/>
<gene>
    <name evidence="7" type="primary">RET</name>
    <name evidence="7" type="ORF">CDAR_377321</name>
</gene>
<evidence type="ECO:0000256" key="4">
    <source>
        <dbReference type="SAM" id="Phobius"/>
    </source>
</evidence>
<evidence type="ECO:0000256" key="2">
    <source>
        <dbReference type="ARBA" id="ARBA00051243"/>
    </source>
</evidence>
<dbReference type="GO" id="GO:0005886">
    <property type="term" value="C:plasma membrane"/>
    <property type="evidence" value="ECO:0007669"/>
    <property type="project" value="TreeGrafter"/>
</dbReference>
<dbReference type="InterPro" id="IPR055162">
    <property type="entry name" value="RET_CRD"/>
</dbReference>
<dbReference type="SUPFAM" id="SSF56112">
    <property type="entry name" value="Protein kinase-like (PK-like)"/>
    <property type="match status" value="1"/>
</dbReference>
<dbReference type="InterPro" id="IPR050122">
    <property type="entry name" value="RTK"/>
</dbReference>
<dbReference type="GO" id="GO:0043235">
    <property type="term" value="C:receptor complex"/>
    <property type="evidence" value="ECO:0007669"/>
    <property type="project" value="TreeGrafter"/>
</dbReference>
<keyword evidence="3" id="KW-0547">Nucleotide-binding</keyword>
<dbReference type="InterPro" id="IPR000719">
    <property type="entry name" value="Prot_kinase_dom"/>
</dbReference>
<feature type="domain" description="Protein kinase" evidence="6">
    <location>
        <begin position="498"/>
        <end position="723"/>
    </location>
</feature>
<dbReference type="InterPro" id="IPR017441">
    <property type="entry name" value="Protein_kinase_ATP_BS"/>
</dbReference>
<comment type="caution">
    <text evidence="7">The sequence shown here is derived from an EMBL/GenBank/DDBJ whole genome shotgun (WGS) entry which is preliminary data.</text>
</comment>
<keyword evidence="7" id="KW-0418">Kinase</keyword>
<comment type="catalytic activity">
    <reaction evidence="2">
        <text>L-tyrosyl-[protein] + ATP = O-phospho-L-tyrosyl-[protein] + ADP + H(+)</text>
        <dbReference type="Rhea" id="RHEA:10596"/>
        <dbReference type="Rhea" id="RHEA-COMP:10136"/>
        <dbReference type="Rhea" id="RHEA-COMP:20101"/>
        <dbReference type="ChEBI" id="CHEBI:15378"/>
        <dbReference type="ChEBI" id="CHEBI:30616"/>
        <dbReference type="ChEBI" id="CHEBI:46858"/>
        <dbReference type="ChEBI" id="CHEBI:61978"/>
        <dbReference type="ChEBI" id="CHEBI:456216"/>
        <dbReference type="EC" id="2.7.10.1"/>
    </reaction>
</comment>
<dbReference type="SMART" id="SM00219">
    <property type="entry name" value="TyrKc"/>
    <property type="match status" value="1"/>
</dbReference>
<evidence type="ECO:0000313" key="7">
    <source>
        <dbReference type="EMBL" id="GIY75971.1"/>
    </source>
</evidence>
<keyword evidence="3" id="KW-0067">ATP-binding</keyword>
<dbReference type="PANTHER" id="PTHR24416:SF617">
    <property type="entry name" value="RET ONCOGENE, ISOFORM A"/>
    <property type="match status" value="1"/>
</dbReference>
<dbReference type="InterPro" id="IPR011009">
    <property type="entry name" value="Kinase-like_dom_sf"/>
</dbReference>
<sequence>MPLETEFIEALLTIIQLCCCSNAADNTETGEGLLNFAVNVVDKDSVEVNDFVVRIVGDSRNLFAVRDTQTYGNIGNGMKTFFSADIESISTLSFPDREYKFTVVIEDRSLLQDDRMVFYNITVVNETELELNLQEIYEVNVSVNAASFARVIQLSIQAAPYYKFEFYSGDKHYDWLGITEQTGIVFVRDPSLMPKHSTTRRNIVWTFRNETHNKTGSILLLITTEGDSIGTCDYESRMCSRNENESSCKITCGRGSTTGACQWRKGPLTRDGPTENYSTCSPDLSACPNGLCDELEMLQPTLCPQDCAREIQGEAKRWKSGQGLHAAVGTCFCKTGNRCACVESFSSAEMRRKNGIKKATPVPSTVSPILEIGNDSLLDQGRLSIETQEETTTIFDITSYTGLMQDGTCGPGCIVFATFVSVGLLVITAVVVVVRRMRLVRMTKHKFVDSHISLSGVPSDYVDDRSNSAQEARNTPSDTSTFGKFVIDANWDIPRNRLQLISDLGEGEFGKVMKAKAWNIGGTKGCITVAVKMLKENGGVQERQDLMSEFSLLKEISHTNVVKLLGASMEKNGQFYLVVEYAEMGSLKTYLRKKHRTHSCCNATYGLELPGTADGRRDYYQFSCERSRFEPQHTYFHKEQLSFAWQIAKGMAYLSDMKVVHRDLATRNILLAKQKVVKISDFGLSRDVYEGDAYLKRSRGRVPVKWMAIESLEDQVYTSRSDV</sequence>
<dbReference type="InterPro" id="IPR008266">
    <property type="entry name" value="Tyr_kinase_AS"/>
</dbReference>
<keyword evidence="4" id="KW-0812">Transmembrane</keyword>